<dbReference type="PANTHER" id="PTHR44051">
    <property type="entry name" value="GLUTATHIONE S-TRANSFERASE-RELATED"/>
    <property type="match status" value="1"/>
</dbReference>
<proteinExistence type="predicted"/>
<dbReference type="SUPFAM" id="SSF52833">
    <property type="entry name" value="Thioredoxin-like"/>
    <property type="match status" value="1"/>
</dbReference>
<sequence>MTLTIYHAKFARSVRVIWACEELGLPYEVEEVSLHHGRKAPEGDPNIHPLQKVPALKDGDVEMFESLGILDYIFARYKDELRPKPESDEYPAYCQWYHFGEATLAPYVTMALGHRALLPEKMRIEAMAGWGEREAKKCFALMAKPLETQDYLLPSGFSAADISCGYMLLLAKFAKIFDGAPEPVTAYFKRITERPAWKKATSL</sequence>
<dbReference type="Pfam" id="PF13417">
    <property type="entry name" value="GST_N_3"/>
    <property type="match status" value="1"/>
</dbReference>
<dbReference type="AlphaFoldDB" id="A0A371RHG6"/>
<dbReference type="PANTHER" id="PTHR44051:SF8">
    <property type="entry name" value="GLUTATHIONE S-TRANSFERASE GSTA"/>
    <property type="match status" value="1"/>
</dbReference>
<dbReference type="InterPro" id="IPR036249">
    <property type="entry name" value="Thioredoxin-like_sf"/>
</dbReference>
<protein>
    <submittedName>
        <fullName evidence="2">Glutathione S-transferase family protein</fullName>
    </submittedName>
</protein>
<dbReference type="EMBL" id="QUQO01000001">
    <property type="protein sequence ID" value="RFB04897.1"/>
    <property type="molecule type" value="Genomic_DNA"/>
</dbReference>
<keyword evidence="2" id="KW-0808">Transferase</keyword>
<dbReference type="SUPFAM" id="SSF47616">
    <property type="entry name" value="GST C-terminal domain-like"/>
    <property type="match status" value="1"/>
</dbReference>
<accession>A0A371RHG6</accession>
<dbReference type="InterPro" id="IPR040079">
    <property type="entry name" value="Glutathione_S-Trfase"/>
</dbReference>
<dbReference type="PROSITE" id="PS50404">
    <property type="entry name" value="GST_NTER"/>
    <property type="match status" value="1"/>
</dbReference>
<keyword evidence="3" id="KW-1185">Reference proteome</keyword>
<feature type="domain" description="GST N-terminal" evidence="1">
    <location>
        <begin position="1"/>
        <end position="81"/>
    </location>
</feature>
<organism evidence="2 3">
    <name type="scientific">Parvularcula marina</name>
    <dbReference type="NCBI Taxonomy" id="2292771"/>
    <lineage>
        <taxon>Bacteria</taxon>
        <taxon>Pseudomonadati</taxon>
        <taxon>Pseudomonadota</taxon>
        <taxon>Alphaproteobacteria</taxon>
        <taxon>Parvularculales</taxon>
        <taxon>Parvularculaceae</taxon>
        <taxon>Parvularcula</taxon>
    </lineage>
</organism>
<dbReference type="InterPro" id="IPR036282">
    <property type="entry name" value="Glutathione-S-Trfase_C_sf"/>
</dbReference>
<dbReference type="SFLD" id="SFLDS00019">
    <property type="entry name" value="Glutathione_Transferase_(cytos"/>
    <property type="match status" value="1"/>
</dbReference>
<comment type="caution">
    <text evidence="2">The sequence shown here is derived from an EMBL/GenBank/DDBJ whole genome shotgun (WGS) entry which is preliminary data.</text>
</comment>
<dbReference type="InParanoid" id="A0A371RHG6"/>
<dbReference type="SFLD" id="SFLDG00358">
    <property type="entry name" value="Main_(cytGST)"/>
    <property type="match status" value="1"/>
</dbReference>
<gene>
    <name evidence="2" type="ORF">DX908_06125</name>
</gene>
<dbReference type="OrthoDB" id="9810080at2"/>
<dbReference type="Proteomes" id="UP000264589">
    <property type="component" value="Unassembled WGS sequence"/>
</dbReference>
<dbReference type="Gene3D" id="1.20.1050.10">
    <property type="match status" value="1"/>
</dbReference>
<evidence type="ECO:0000313" key="2">
    <source>
        <dbReference type="EMBL" id="RFB04897.1"/>
    </source>
</evidence>
<dbReference type="GO" id="GO:0016740">
    <property type="term" value="F:transferase activity"/>
    <property type="evidence" value="ECO:0007669"/>
    <property type="project" value="UniProtKB-KW"/>
</dbReference>
<name>A0A371RHG6_9PROT</name>
<evidence type="ECO:0000313" key="3">
    <source>
        <dbReference type="Proteomes" id="UP000264589"/>
    </source>
</evidence>
<dbReference type="SFLD" id="SFLDG01150">
    <property type="entry name" value="Main.1:_Beta-like"/>
    <property type="match status" value="1"/>
</dbReference>
<dbReference type="Gene3D" id="3.40.30.10">
    <property type="entry name" value="Glutaredoxin"/>
    <property type="match status" value="1"/>
</dbReference>
<dbReference type="CDD" id="cd03046">
    <property type="entry name" value="GST_N_GTT1_like"/>
    <property type="match status" value="1"/>
</dbReference>
<reference evidence="2 3" key="1">
    <citation type="submission" date="2018-08" db="EMBL/GenBank/DDBJ databases">
        <title>Parvularcula sp. SM1705, isolated from surface water of the South Sea China.</title>
        <authorList>
            <person name="Sun L."/>
        </authorList>
    </citation>
    <scope>NUCLEOTIDE SEQUENCE [LARGE SCALE GENOMIC DNA]</scope>
    <source>
        <strain evidence="2 3">SM1705</strain>
    </source>
</reference>
<evidence type="ECO:0000259" key="1">
    <source>
        <dbReference type="PROSITE" id="PS50404"/>
    </source>
</evidence>
<dbReference type="RefSeq" id="WP_116391528.1">
    <property type="nucleotide sequence ID" value="NZ_CAXQPM010000032.1"/>
</dbReference>
<dbReference type="InterPro" id="IPR004045">
    <property type="entry name" value="Glutathione_S-Trfase_N"/>
</dbReference>